<evidence type="ECO:0000256" key="4">
    <source>
        <dbReference type="ARBA" id="ARBA00022692"/>
    </source>
</evidence>
<evidence type="ECO:0000259" key="9">
    <source>
        <dbReference type="Pfam" id="PF07715"/>
    </source>
</evidence>
<comment type="subcellular location">
    <subcellularLocation>
        <location evidence="1 7">Cell outer membrane</location>
        <topology evidence="1 7">Multi-pass membrane protein</topology>
    </subcellularLocation>
</comment>
<dbReference type="InterPro" id="IPR023996">
    <property type="entry name" value="TonB-dep_OMP_SusC/RagA"/>
</dbReference>
<evidence type="ECO:0000313" key="11">
    <source>
        <dbReference type="Proteomes" id="UP000028713"/>
    </source>
</evidence>
<feature type="signal peptide" evidence="8">
    <location>
        <begin position="1"/>
        <end position="22"/>
    </location>
</feature>
<dbReference type="InterPro" id="IPR039426">
    <property type="entry name" value="TonB-dep_rcpt-like"/>
</dbReference>
<protein>
    <submittedName>
        <fullName evidence="10">TonB-dependent receptor</fullName>
    </submittedName>
</protein>
<gene>
    <name evidence="10" type="ORF">IX39_00515</name>
</gene>
<dbReference type="Gene3D" id="2.40.170.20">
    <property type="entry name" value="TonB-dependent receptor, beta-barrel domain"/>
    <property type="match status" value="1"/>
</dbReference>
<keyword evidence="11" id="KW-1185">Reference proteome</keyword>
<dbReference type="eggNOG" id="COG4206">
    <property type="taxonomic scope" value="Bacteria"/>
</dbReference>
<dbReference type="Proteomes" id="UP000028713">
    <property type="component" value="Unassembled WGS sequence"/>
</dbReference>
<evidence type="ECO:0000256" key="7">
    <source>
        <dbReference type="PROSITE-ProRule" id="PRU01360"/>
    </source>
</evidence>
<comment type="similarity">
    <text evidence="7">Belongs to the TonB-dependent receptor family.</text>
</comment>
<dbReference type="RefSeq" id="WP_034672436.1">
    <property type="nucleotide sequence ID" value="NZ_FPAP01000009.1"/>
</dbReference>
<dbReference type="EMBL" id="JPRP01000001">
    <property type="protein sequence ID" value="KFE99199.1"/>
    <property type="molecule type" value="Genomic_DNA"/>
</dbReference>
<evidence type="ECO:0000256" key="5">
    <source>
        <dbReference type="ARBA" id="ARBA00023136"/>
    </source>
</evidence>
<keyword evidence="5 7" id="KW-0472">Membrane</keyword>
<feature type="domain" description="TonB-dependent receptor plug" evidence="9">
    <location>
        <begin position="50"/>
        <end position="175"/>
    </location>
</feature>
<dbReference type="Pfam" id="PF07715">
    <property type="entry name" value="Plug"/>
    <property type="match status" value="1"/>
</dbReference>
<dbReference type="GO" id="GO:0009279">
    <property type="term" value="C:cell outer membrane"/>
    <property type="evidence" value="ECO:0007669"/>
    <property type="project" value="UniProtKB-SubCell"/>
</dbReference>
<keyword evidence="6 7" id="KW-0998">Cell outer membrane</keyword>
<feature type="chain" id="PRO_5001800678" evidence="8">
    <location>
        <begin position="23"/>
        <end position="1007"/>
    </location>
</feature>
<keyword evidence="8" id="KW-0732">Signal</keyword>
<keyword evidence="3 7" id="KW-1134">Transmembrane beta strand</keyword>
<evidence type="ECO:0000256" key="1">
    <source>
        <dbReference type="ARBA" id="ARBA00004571"/>
    </source>
</evidence>
<keyword evidence="2 7" id="KW-0813">Transport</keyword>
<dbReference type="AlphaFoldDB" id="A0A085Z436"/>
<dbReference type="SUPFAM" id="SSF56935">
    <property type="entry name" value="Porins"/>
    <property type="match status" value="1"/>
</dbReference>
<dbReference type="NCBIfam" id="TIGR04056">
    <property type="entry name" value="OMP_RagA_SusC"/>
    <property type="match status" value="1"/>
</dbReference>
<dbReference type="InterPro" id="IPR012910">
    <property type="entry name" value="Plug_dom"/>
</dbReference>
<keyword evidence="10" id="KW-0675">Receptor</keyword>
<evidence type="ECO:0000313" key="10">
    <source>
        <dbReference type="EMBL" id="KFE99199.1"/>
    </source>
</evidence>
<proteinExistence type="inferred from homology"/>
<evidence type="ECO:0000256" key="2">
    <source>
        <dbReference type="ARBA" id="ARBA00022448"/>
    </source>
</evidence>
<dbReference type="NCBIfam" id="TIGR04057">
    <property type="entry name" value="SusC_RagA_signa"/>
    <property type="match status" value="1"/>
</dbReference>
<dbReference type="OrthoDB" id="9768177at2"/>
<sequence length="1007" mass="110500">MKKLTAGVLILVLSSSFVVANAQETKPGDTLKTQEIEGVVVTALGIKREKKSLGYSSQQLNAGQVNSSPTNNFLNNLSGKVAGLDVKMNSNFGGSTNIVMRGIKSITGNNQALIVVDGIPISNANLNTNDAKNGRDGFDFGNAASDIDPNNIESVNVLKGAAATALYGSLAANGAIMITTKKGKKNSGLGISYSSTVSVGTFDKSTFAEYQKDYGQGYGGEDSSYMGDINGDGIDDGLIASTGDDASYGNAFNPSILVYNWDAFIEGHPNYQKATPWVAAKNDPTKFFKKAYSIINSIALNGGTDRSTYNFGYTNNYETGILPNSSLNKNTITGNYSYDLSSKLKANAFMTFTNQSTVGRNNVGYGDNIIGGFRQWWATNVDVLDLREQYFRTKKNATWNMISPTDGNLAPNFWDNPYWSRYENYESDTRRRFLTGGSLSYEITKNLNLLARVGIDYSRDKQEIRKAVGSHAEEFGLSQTNQSSGYEIFTRDFMQQNYDFIATYDLKVGEKVTGKLTGGYNFIKRDIEAFNASTTGGLLKPGFYALQNSKTFIAPIETDIEYKKSGVYGQASFDYDRTLFLEGSYRYDKSTALPSSNGGYGYWALGTSFIFSELIKQPWLNLGKFRLNYAEVGNDPEPGRFGWLNNRGAITDAALFDLSNTYLDFSQLRPEITKSWEAGIELQMFKNRLGLDVSVYKTNSTDQIFSVPTTAASQYLFKMINAGDLENKGIEVALSGTPIKTENFSWNVNVNWSRNRNKLIYLDEGRTNLQLANFQHTSLNATVGEAYGTIRGTDFVYDANGNKVVGEDGYYLLKNDQVLGNIQADWLGGISNTFKYKNFSVGFLIDIRKGGDVFSLDQMYGQETGLYPNTVGLNDLGNPIRNTLDQGGGTILPGVKEDGTPNDIRIDGSYSTGIFGSINPEKAFVYDGSYVKLREASITYTLPNRIFEGTVIRSASFSLLGNNLWIIHKNLPMADPEAGSSGGNVQGYQSGVMPTVRTISFNVKVNF</sequence>
<dbReference type="STRING" id="236814.IX39_00515"/>
<dbReference type="InterPro" id="IPR037066">
    <property type="entry name" value="Plug_dom_sf"/>
</dbReference>
<organism evidence="10 11">
    <name type="scientific">Chryseobacterium formosense</name>
    <dbReference type="NCBI Taxonomy" id="236814"/>
    <lineage>
        <taxon>Bacteria</taxon>
        <taxon>Pseudomonadati</taxon>
        <taxon>Bacteroidota</taxon>
        <taxon>Flavobacteriia</taxon>
        <taxon>Flavobacteriales</taxon>
        <taxon>Weeksellaceae</taxon>
        <taxon>Chryseobacterium group</taxon>
        <taxon>Chryseobacterium</taxon>
    </lineage>
</organism>
<dbReference type="InterPro" id="IPR036942">
    <property type="entry name" value="Beta-barrel_TonB_sf"/>
</dbReference>
<evidence type="ECO:0000256" key="3">
    <source>
        <dbReference type="ARBA" id="ARBA00022452"/>
    </source>
</evidence>
<comment type="caution">
    <text evidence="10">The sequence shown here is derived from an EMBL/GenBank/DDBJ whole genome shotgun (WGS) entry which is preliminary data.</text>
</comment>
<reference evidence="10 11" key="1">
    <citation type="submission" date="2014-07" db="EMBL/GenBank/DDBJ databases">
        <title>Genome of Chryseobacterium formosense LMG 24722.</title>
        <authorList>
            <person name="Pipes S.E."/>
            <person name="Stropko S.J."/>
            <person name="Newman J.D."/>
        </authorList>
    </citation>
    <scope>NUCLEOTIDE SEQUENCE [LARGE SCALE GENOMIC DNA]</scope>
    <source>
        <strain evidence="10 11">LMG 24722</strain>
    </source>
</reference>
<dbReference type="Gene3D" id="2.170.130.10">
    <property type="entry name" value="TonB-dependent receptor, plug domain"/>
    <property type="match status" value="1"/>
</dbReference>
<accession>A0A085Z436</accession>
<name>A0A085Z436_9FLAO</name>
<evidence type="ECO:0000256" key="8">
    <source>
        <dbReference type="SAM" id="SignalP"/>
    </source>
</evidence>
<dbReference type="InterPro" id="IPR023997">
    <property type="entry name" value="TonB-dep_OMP_SusC/RagA_CS"/>
</dbReference>
<keyword evidence="4 7" id="KW-0812">Transmembrane</keyword>
<evidence type="ECO:0000256" key="6">
    <source>
        <dbReference type="ARBA" id="ARBA00023237"/>
    </source>
</evidence>
<dbReference type="PROSITE" id="PS52016">
    <property type="entry name" value="TONB_DEPENDENT_REC_3"/>
    <property type="match status" value="1"/>
</dbReference>